<evidence type="ECO:0000313" key="2">
    <source>
        <dbReference type="EMBL" id="PMD45382.1"/>
    </source>
</evidence>
<accession>A0A2J6S3N3</accession>
<name>A0A2J6S3N3_HYAVF</name>
<dbReference type="AlphaFoldDB" id="A0A2J6S3N3"/>
<evidence type="ECO:0000256" key="1">
    <source>
        <dbReference type="SAM" id="MobiDB-lite"/>
    </source>
</evidence>
<dbReference type="Proteomes" id="UP000235786">
    <property type="component" value="Unassembled WGS sequence"/>
</dbReference>
<proteinExistence type="predicted"/>
<feature type="region of interest" description="Disordered" evidence="1">
    <location>
        <begin position="68"/>
        <end position="126"/>
    </location>
</feature>
<dbReference type="EMBL" id="KZ613940">
    <property type="protein sequence ID" value="PMD45382.1"/>
    <property type="molecule type" value="Genomic_DNA"/>
</dbReference>
<dbReference type="InterPro" id="IPR057394">
    <property type="entry name" value="PIGBOS1"/>
</dbReference>
<evidence type="ECO:0000313" key="3">
    <source>
        <dbReference type="Proteomes" id="UP000235786"/>
    </source>
</evidence>
<keyword evidence="3" id="KW-1185">Reference proteome</keyword>
<feature type="region of interest" description="Disordered" evidence="1">
    <location>
        <begin position="41"/>
        <end position="60"/>
    </location>
</feature>
<gene>
    <name evidence="2" type="ORF">L207DRAFT_578302</name>
</gene>
<feature type="compositionally biased region" description="Polar residues" evidence="1">
    <location>
        <begin position="83"/>
        <end position="105"/>
    </location>
</feature>
<organism evidence="2 3">
    <name type="scientific">Hyaloscypha variabilis (strain UAMH 11265 / GT02V1 / F)</name>
    <name type="common">Meliniomyces variabilis</name>
    <dbReference type="NCBI Taxonomy" id="1149755"/>
    <lineage>
        <taxon>Eukaryota</taxon>
        <taxon>Fungi</taxon>
        <taxon>Dikarya</taxon>
        <taxon>Ascomycota</taxon>
        <taxon>Pezizomycotina</taxon>
        <taxon>Leotiomycetes</taxon>
        <taxon>Helotiales</taxon>
        <taxon>Hyaloscyphaceae</taxon>
        <taxon>Hyaloscypha</taxon>
        <taxon>Hyaloscypha variabilis</taxon>
    </lineage>
</organism>
<dbReference type="OrthoDB" id="5394869at2759"/>
<dbReference type="Pfam" id="PF23670">
    <property type="entry name" value="PIGBOS1"/>
    <property type="match status" value="1"/>
</dbReference>
<sequence>MSKIRGVFPLFLATTFGIVNGIWVFQPLLAAQQEGKDDLSNLAKQALETPQPSEDRNDKTTIEAEQIASRSSATAAALKPIQPTRSWWPTTSLWSNSENAAARNSTVDDSRTGATGTSKDTKERNT</sequence>
<reference evidence="2 3" key="1">
    <citation type="submission" date="2016-04" db="EMBL/GenBank/DDBJ databases">
        <title>A degradative enzymes factory behind the ericoid mycorrhizal symbiosis.</title>
        <authorList>
            <consortium name="DOE Joint Genome Institute"/>
            <person name="Martino E."/>
            <person name="Morin E."/>
            <person name="Grelet G."/>
            <person name="Kuo A."/>
            <person name="Kohler A."/>
            <person name="Daghino S."/>
            <person name="Barry K."/>
            <person name="Choi C."/>
            <person name="Cichocki N."/>
            <person name="Clum A."/>
            <person name="Copeland A."/>
            <person name="Hainaut M."/>
            <person name="Haridas S."/>
            <person name="Labutti K."/>
            <person name="Lindquist E."/>
            <person name="Lipzen A."/>
            <person name="Khouja H.-R."/>
            <person name="Murat C."/>
            <person name="Ohm R."/>
            <person name="Olson A."/>
            <person name="Spatafora J."/>
            <person name="Veneault-Fourrey C."/>
            <person name="Henrissat B."/>
            <person name="Grigoriev I."/>
            <person name="Martin F."/>
            <person name="Perotto S."/>
        </authorList>
    </citation>
    <scope>NUCLEOTIDE SEQUENCE [LARGE SCALE GENOMIC DNA]</scope>
    <source>
        <strain evidence="2 3">F</strain>
    </source>
</reference>
<protein>
    <submittedName>
        <fullName evidence="2">Uncharacterized protein</fullName>
    </submittedName>
</protein>